<dbReference type="AlphaFoldDB" id="A0A1S8WSP5"/>
<dbReference type="PANTHER" id="PTHR47966:SF51">
    <property type="entry name" value="BETA-SITE APP-CLEAVING ENZYME, ISOFORM A-RELATED"/>
    <property type="match status" value="1"/>
</dbReference>
<evidence type="ECO:0000256" key="1">
    <source>
        <dbReference type="ARBA" id="ARBA00007447"/>
    </source>
</evidence>
<dbReference type="PANTHER" id="PTHR47966">
    <property type="entry name" value="BETA-SITE APP-CLEAVING ENZYME, ISOFORM A-RELATED"/>
    <property type="match status" value="1"/>
</dbReference>
<dbReference type="EMBL" id="KV895577">
    <property type="protein sequence ID" value="OON17293.1"/>
    <property type="molecule type" value="Genomic_DNA"/>
</dbReference>
<feature type="domain" description="Peptidase A1" evidence="2">
    <location>
        <begin position="1"/>
        <end position="241"/>
    </location>
</feature>
<comment type="similarity">
    <text evidence="1">Belongs to the peptidase A1 family.</text>
</comment>
<keyword evidence="3" id="KW-0645">Protease</keyword>
<protein>
    <submittedName>
        <fullName evidence="3">Eukaryotic aspartyl protease</fullName>
    </submittedName>
</protein>
<organism evidence="3 4">
    <name type="scientific">Opisthorchis viverrini</name>
    <name type="common">Southeast Asian liver fluke</name>
    <dbReference type="NCBI Taxonomy" id="6198"/>
    <lineage>
        <taxon>Eukaryota</taxon>
        <taxon>Metazoa</taxon>
        <taxon>Spiralia</taxon>
        <taxon>Lophotrochozoa</taxon>
        <taxon>Platyhelminthes</taxon>
        <taxon>Trematoda</taxon>
        <taxon>Digenea</taxon>
        <taxon>Opisthorchiida</taxon>
        <taxon>Opisthorchiata</taxon>
        <taxon>Opisthorchiidae</taxon>
        <taxon>Opisthorchis</taxon>
    </lineage>
</organism>
<sequence length="241" mass="27302">MLTSLQFSGASIANVIIGKVEEEVGQACSSNPFEGIVGLCYDTSQDEAQPTLMAQFIDKRVIERPTFSICEKRTNQPPGYLILGGVDPSFHVGELFYVDVNVYDPQLWTVMIDGRMSDVTCQNFAILEPRLITHFIILCRFQVGDSEFVEDSTFAVIDSGSPWIHVSPDALKEIHQIVKPIRFSDGFHFVDCSTMLQLPVIHFHLYGGQRLSLEPEYYVFKVTDILCVRLLHYCVMLRIQE</sequence>
<keyword evidence="3" id="KW-0378">Hydrolase</keyword>
<dbReference type="Proteomes" id="UP000243686">
    <property type="component" value="Unassembled WGS sequence"/>
</dbReference>
<dbReference type="InterPro" id="IPR033121">
    <property type="entry name" value="PEPTIDASE_A1"/>
</dbReference>
<name>A0A1S8WSP5_OPIVI</name>
<keyword evidence="4" id="KW-1185">Reference proteome</keyword>
<dbReference type="GO" id="GO:0004190">
    <property type="term" value="F:aspartic-type endopeptidase activity"/>
    <property type="evidence" value="ECO:0007669"/>
    <property type="project" value="InterPro"/>
</dbReference>
<evidence type="ECO:0000313" key="4">
    <source>
        <dbReference type="Proteomes" id="UP000243686"/>
    </source>
</evidence>
<dbReference type="Pfam" id="PF00026">
    <property type="entry name" value="Asp"/>
    <property type="match status" value="1"/>
</dbReference>
<reference evidence="3 4" key="1">
    <citation type="submission" date="2015-03" db="EMBL/GenBank/DDBJ databases">
        <title>Draft genome of the nematode, Opisthorchis viverrini.</title>
        <authorList>
            <person name="Mitreva M."/>
        </authorList>
    </citation>
    <scope>NUCLEOTIDE SEQUENCE [LARGE SCALE GENOMIC DNA]</scope>
    <source>
        <strain evidence="3">Khon Kaen</strain>
    </source>
</reference>
<dbReference type="InterPro" id="IPR001461">
    <property type="entry name" value="Aspartic_peptidase_A1"/>
</dbReference>
<proteinExistence type="inferred from homology"/>
<evidence type="ECO:0000259" key="2">
    <source>
        <dbReference type="PROSITE" id="PS51767"/>
    </source>
</evidence>
<dbReference type="CDD" id="cd05471">
    <property type="entry name" value="pepsin_like"/>
    <property type="match status" value="1"/>
</dbReference>
<dbReference type="PROSITE" id="PS51767">
    <property type="entry name" value="PEPTIDASE_A1"/>
    <property type="match status" value="1"/>
</dbReference>
<dbReference type="InterPro" id="IPR021109">
    <property type="entry name" value="Peptidase_aspartic_dom_sf"/>
</dbReference>
<dbReference type="InterPro" id="IPR034164">
    <property type="entry name" value="Pepsin-like_dom"/>
</dbReference>
<accession>A0A1S8WSP5</accession>
<dbReference type="GO" id="GO:0006508">
    <property type="term" value="P:proteolysis"/>
    <property type="evidence" value="ECO:0007669"/>
    <property type="project" value="UniProtKB-KW"/>
</dbReference>
<evidence type="ECO:0000313" key="3">
    <source>
        <dbReference type="EMBL" id="OON17293.1"/>
    </source>
</evidence>
<dbReference type="Gene3D" id="2.40.70.10">
    <property type="entry name" value="Acid Proteases"/>
    <property type="match status" value="1"/>
</dbReference>
<dbReference type="SUPFAM" id="SSF50630">
    <property type="entry name" value="Acid proteases"/>
    <property type="match status" value="1"/>
</dbReference>
<gene>
    <name evidence="3" type="ORF">X801_06870</name>
</gene>